<dbReference type="GO" id="GO:0003677">
    <property type="term" value="F:DNA binding"/>
    <property type="evidence" value="ECO:0007669"/>
    <property type="project" value="InterPro"/>
</dbReference>
<dbReference type="Gene3D" id="1.10.260.40">
    <property type="entry name" value="lambda repressor-like DNA-binding domains"/>
    <property type="match status" value="1"/>
</dbReference>
<dbReference type="EMBL" id="BLIV01000005">
    <property type="protein sequence ID" value="GFE50865.1"/>
    <property type="molecule type" value="Genomic_DNA"/>
</dbReference>
<sequence length="220" mass="24694">MAHFTIQGFDGTPEQQHEAEEAAMQAMINDQTLAQALSVKVHENLEAFRKKRKFKKSEMAEMMGVSSRSYYMYETGKRAIPSSALVQLEAFTGADLNEVLLGGSKAPNLDAIRFVVDEAIKALCFLGHKYESMPMKTKRAVIDKMFAWQTDGVRARPSDIVDAVRSVTRYKYHPEDLPAPPFCEDYGEDQESYERDTVAWDKMVAEDMPDGVSGHLANGE</sequence>
<dbReference type="InterPro" id="IPR001387">
    <property type="entry name" value="Cro/C1-type_HTH"/>
</dbReference>
<comment type="caution">
    <text evidence="2">The sequence shown here is derived from an EMBL/GenBank/DDBJ whole genome shotgun (WGS) entry which is preliminary data.</text>
</comment>
<organism evidence="2 3">
    <name type="scientific">Roseobacter cerasinus</name>
    <dbReference type="NCBI Taxonomy" id="2602289"/>
    <lineage>
        <taxon>Bacteria</taxon>
        <taxon>Pseudomonadati</taxon>
        <taxon>Pseudomonadota</taxon>
        <taxon>Alphaproteobacteria</taxon>
        <taxon>Rhodobacterales</taxon>
        <taxon>Roseobacteraceae</taxon>
        <taxon>Roseobacter</taxon>
    </lineage>
</organism>
<feature type="domain" description="HTH cro/C1-type" evidence="1">
    <location>
        <begin position="45"/>
        <end position="99"/>
    </location>
</feature>
<dbReference type="Pfam" id="PF01381">
    <property type="entry name" value="HTH_3"/>
    <property type="match status" value="1"/>
</dbReference>
<dbReference type="RefSeq" id="WP_159978051.1">
    <property type="nucleotide sequence ID" value="NZ_BLIV01000005.1"/>
</dbReference>
<dbReference type="OrthoDB" id="7861047at2"/>
<dbReference type="Proteomes" id="UP000436522">
    <property type="component" value="Unassembled WGS sequence"/>
</dbReference>
<dbReference type="SUPFAM" id="SSF47413">
    <property type="entry name" value="lambda repressor-like DNA-binding domains"/>
    <property type="match status" value="1"/>
</dbReference>
<evidence type="ECO:0000313" key="3">
    <source>
        <dbReference type="Proteomes" id="UP000436522"/>
    </source>
</evidence>
<accession>A0A640VVD9</accession>
<reference evidence="2 3" key="1">
    <citation type="submission" date="2019-12" db="EMBL/GenBank/DDBJ databases">
        <title>Roseobacter cerasinus sp. nov., isolated from seawater around aquaculture.</title>
        <authorList>
            <person name="Muramatsu S."/>
            <person name="Takabe Y."/>
            <person name="Mori K."/>
            <person name="Takaichi S."/>
            <person name="Hanada S."/>
        </authorList>
    </citation>
    <scope>NUCLEOTIDE SEQUENCE [LARGE SCALE GENOMIC DNA]</scope>
    <source>
        <strain evidence="2 3">AI77</strain>
    </source>
</reference>
<dbReference type="CDD" id="cd00093">
    <property type="entry name" value="HTH_XRE"/>
    <property type="match status" value="1"/>
</dbReference>
<keyword evidence="3" id="KW-1185">Reference proteome</keyword>
<gene>
    <name evidence="2" type="ORF">So717_26180</name>
</gene>
<evidence type="ECO:0000259" key="1">
    <source>
        <dbReference type="PROSITE" id="PS50943"/>
    </source>
</evidence>
<dbReference type="AlphaFoldDB" id="A0A640VVD9"/>
<dbReference type="InterPro" id="IPR010982">
    <property type="entry name" value="Lambda_DNA-bd_dom_sf"/>
</dbReference>
<dbReference type="SMART" id="SM00530">
    <property type="entry name" value="HTH_XRE"/>
    <property type="match status" value="1"/>
</dbReference>
<dbReference type="PROSITE" id="PS50943">
    <property type="entry name" value="HTH_CROC1"/>
    <property type="match status" value="1"/>
</dbReference>
<evidence type="ECO:0000313" key="2">
    <source>
        <dbReference type="EMBL" id="GFE50865.1"/>
    </source>
</evidence>
<name>A0A640VVD9_9RHOB</name>
<proteinExistence type="predicted"/>
<protein>
    <recommendedName>
        <fullName evidence="1">HTH cro/C1-type domain-containing protein</fullName>
    </recommendedName>
</protein>